<protein>
    <submittedName>
        <fullName evidence="1">Uncharacterized protein</fullName>
    </submittedName>
</protein>
<name>A0A7K3LV45_9ACTN</name>
<evidence type="ECO:0000313" key="2">
    <source>
        <dbReference type="Proteomes" id="UP000466307"/>
    </source>
</evidence>
<evidence type="ECO:0000313" key="1">
    <source>
        <dbReference type="EMBL" id="NDK91966.1"/>
    </source>
</evidence>
<keyword evidence="2" id="KW-1185">Reference proteome</keyword>
<dbReference type="Proteomes" id="UP000466307">
    <property type="component" value="Unassembled WGS sequence"/>
</dbReference>
<comment type="caution">
    <text evidence="1">The sequence shown here is derived from an EMBL/GenBank/DDBJ whole genome shotgun (WGS) entry which is preliminary data.</text>
</comment>
<dbReference type="AlphaFoldDB" id="A0A7K3LV45"/>
<sequence length="88" mass="9817">MTNETDTGTTDPQSRVSQAVALITQGLDLLATADLTTSDADTLIDVAKTTEKSLNRLTFQSDRVITEINHRDIHRDRGYRTIFAFMDT</sequence>
<dbReference type="EMBL" id="JAADZU010000091">
    <property type="protein sequence ID" value="NDK91966.1"/>
    <property type="molecule type" value="Genomic_DNA"/>
</dbReference>
<gene>
    <name evidence="1" type="ORF">GYA93_20690</name>
</gene>
<feature type="non-terminal residue" evidence="1">
    <location>
        <position position="88"/>
    </location>
</feature>
<reference evidence="1 2" key="1">
    <citation type="submission" date="2020-01" db="EMBL/GenBank/DDBJ databases">
        <title>Investigation of new actinobacteria for the biodesulphurisation of diesel fuel.</title>
        <authorList>
            <person name="Athi Narayanan S.M."/>
        </authorList>
    </citation>
    <scope>NUCLEOTIDE SEQUENCE [LARGE SCALE GENOMIC DNA]</scope>
    <source>
        <strain evidence="1 2">213E</strain>
    </source>
</reference>
<organism evidence="1 2">
    <name type="scientific">Gordonia desulfuricans</name>
    <dbReference type="NCBI Taxonomy" id="89051"/>
    <lineage>
        <taxon>Bacteria</taxon>
        <taxon>Bacillati</taxon>
        <taxon>Actinomycetota</taxon>
        <taxon>Actinomycetes</taxon>
        <taxon>Mycobacteriales</taxon>
        <taxon>Gordoniaceae</taxon>
        <taxon>Gordonia</taxon>
    </lineage>
</organism>
<accession>A0A7K3LV45</accession>
<proteinExistence type="predicted"/>